<organism evidence="2 3">
    <name type="scientific">Daphnia galeata</name>
    <dbReference type="NCBI Taxonomy" id="27404"/>
    <lineage>
        <taxon>Eukaryota</taxon>
        <taxon>Metazoa</taxon>
        <taxon>Ecdysozoa</taxon>
        <taxon>Arthropoda</taxon>
        <taxon>Crustacea</taxon>
        <taxon>Branchiopoda</taxon>
        <taxon>Diplostraca</taxon>
        <taxon>Cladocera</taxon>
        <taxon>Anomopoda</taxon>
        <taxon>Daphniidae</taxon>
        <taxon>Daphnia</taxon>
    </lineage>
</organism>
<name>A0A8J2RUA9_9CRUS</name>
<dbReference type="Proteomes" id="UP000789390">
    <property type="component" value="Unassembled WGS sequence"/>
</dbReference>
<reference evidence="2" key="1">
    <citation type="submission" date="2021-11" db="EMBL/GenBank/DDBJ databases">
        <authorList>
            <person name="Schell T."/>
        </authorList>
    </citation>
    <scope>NUCLEOTIDE SEQUENCE</scope>
    <source>
        <strain evidence="2">M5</strain>
    </source>
</reference>
<protein>
    <submittedName>
        <fullName evidence="2">Uncharacterized protein</fullName>
    </submittedName>
</protein>
<dbReference type="OrthoDB" id="6369957at2759"/>
<feature type="signal peptide" evidence="1">
    <location>
        <begin position="1"/>
        <end position="22"/>
    </location>
</feature>
<feature type="chain" id="PRO_5035153232" evidence="1">
    <location>
        <begin position="23"/>
        <end position="214"/>
    </location>
</feature>
<comment type="caution">
    <text evidence="2">The sequence shown here is derived from an EMBL/GenBank/DDBJ whole genome shotgun (WGS) entry which is preliminary data.</text>
</comment>
<dbReference type="AlphaFoldDB" id="A0A8J2RUA9"/>
<proteinExistence type="predicted"/>
<evidence type="ECO:0000256" key="1">
    <source>
        <dbReference type="SAM" id="SignalP"/>
    </source>
</evidence>
<keyword evidence="3" id="KW-1185">Reference proteome</keyword>
<evidence type="ECO:0000313" key="3">
    <source>
        <dbReference type="Proteomes" id="UP000789390"/>
    </source>
</evidence>
<dbReference type="EMBL" id="CAKKLH010000286">
    <property type="protein sequence ID" value="CAH0108607.1"/>
    <property type="molecule type" value="Genomic_DNA"/>
</dbReference>
<accession>A0A8J2RUA9</accession>
<evidence type="ECO:0000313" key="2">
    <source>
        <dbReference type="EMBL" id="CAH0108607.1"/>
    </source>
</evidence>
<keyword evidence="1" id="KW-0732">Signal</keyword>
<gene>
    <name evidence="2" type="ORF">DGAL_LOCUS12003</name>
</gene>
<sequence>MRLIISATLILGVIAAVTFGEAQHYQYPNNPYIFPGYPMSTRNNQQDSRFFFSGLFTTFTYTVSTVTSTTVATTVTTCTTSTATLTTCTAGRKRRDSNGVFRNPRGLLYEEKEEEEEQNIFLPTQDKTSSVESDAARNPRQMEVQPAIPFAVQPTFGAYYTPEMGYNNISPAVPLSRIFLAFGTATTTVTSTSTSTSKLTAACSSTTSFSTCTS</sequence>